<feature type="region of interest" description="Disordered" evidence="1">
    <location>
        <begin position="1"/>
        <end position="25"/>
    </location>
</feature>
<dbReference type="EMBL" id="JAHMHS010000005">
    <property type="protein sequence ID" value="KAK1730875.1"/>
    <property type="molecule type" value="Genomic_DNA"/>
</dbReference>
<proteinExistence type="predicted"/>
<dbReference type="Proteomes" id="UP001244207">
    <property type="component" value="Unassembled WGS sequence"/>
</dbReference>
<organism evidence="2 3">
    <name type="scientific">Glomerella acutata</name>
    <name type="common">Colletotrichum acutatum</name>
    <dbReference type="NCBI Taxonomy" id="27357"/>
    <lineage>
        <taxon>Eukaryota</taxon>
        <taxon>Fungi</taxon>
        <taxon>Dikarya</taxon>
        <taxon>Ascomycota</taxon>
        <taxon>Pezizomycotina</taxon>
        <taxon>Sordariomycetes</taxon>
        <taxon>Hypocreomycetidae</taxon>
        <taxon>Glomerellales</taxon>
        <taxon>Glomerellaceae</taxon>
        <taxon>Colletotrichum</taxon>
        <taxon>Colletotrichum acutatum species complex</taxon>
    </lineage>
</organism>
<feature type="region of interest" description="Disordered" evidence="1">
    <location>
        <begin position="141"/>
        <end position="172"/>
    </location>
</feature>
<protein>
    <submittedName>
        <fullName evidence="2">Uncharacterized protein</fullName>
    </submittedName>
</protein>
<evidence type="ECO:0000313" key="2">
    <source>
        <dbReference type="EMBL" id="KAK1730875.1"/>
    </source>
</evidence>
<reference evidence="2" key="1">
    <citation type="submission" date="2021-12" db="EMBL/GenBank/DDBJ databases">
        <title>Comparative genomics, transcriptomics and evolutionary studies reveal genomic signatures of adaptation to plant cell wall in hemibiotrophic fungi.</title>
        <authorList>
            <consortium name="DOE Joint Genome Institute"/>
            <person name="Baroncelli R."/>
            <person name="Diaz J.F."/>
            <person name="Benocci T."/>
            <person name="Peng M."/>
            <person name="Battaglia E."/>
            <person name="Haridas S."/>
            <person name="Andreopoulos W."/>
            <person name="Labutti K."/>
            <person name="Pangilinan J."/>
            <person name="Floch G.L."/>
            <person name="Makela M.R."/>
            <person name="Henrissat B."/>
            <person name="Grigoriev I.V."/>
            <person name="Crouch J.A."/>
            <person name="De Vries R.P."/>
            <person name="Sukno S.A."/>
            <person name="Thon M.R."/>
        </authorList>
    </citation>
    <scope>NUCLEOTIDE SEQUENCE</scope>
    <source>
        <strain evidence="2">CBS 112980</strain>
    </source>
</reference>
<feature type="compositionally biased region" description="Polar residues" evidence="1">
    <location>
        <begin position="141"/>
        <end position="151"/>
    </location>
</feature>
<dbReference type="AlphaFoldDB" id="A0AAD8XNY9"/>
<evidence type="ECO:0000256" key="1">
    <source>
        <dbReference type="SAM" id="MobiDB-lite"/>
    </source>
</evidence>
<dbReference type="RefSeq" id="XP_060370930.1">
    <property type="nucleotide sequence ID" value="XM_060502474.1"/>
</dbReference>
<gene>
    <name evidence="2" type="ORF">BDZ83DRAFT_343565</name>
</gene>
<evidence type="ECO:0000313" key="3">
    <source>
        <dbReference type="Proteomes" id="UP001244207"/>
    </source>
</evidence>
<comment type="caution">
    <text evidence="2">The sequence shown here is derived from an EMBL/GenBank/DDBJ whole genome shotgun (WGS) entry which is preliminary data.</text>
</comment>
<dbReference type="GeneID" id="85386373"/>
<accession>A0AAD8XNY9</accession>
<sequence>MATGEAGGKEAWKMTATQGRERRWRSDAGDGALRGASWEPLAFFETCNTGYVFVRTGLGGKDPLFGCRFVASGAGQQVAQSPVHHAQEGKAGTTESPWLCRYVSTPASQWKEAQVPKSQFPDPRVRAMRLPSLHLVTPQSLKASNQPQQDPNSKHGAIDGQPGNWKSTTIGRSGRSTAKLNRWLIELSHGGFGFDGRWFFALLLRSTDTRYTTKRERHCELFSPFSSGCFLFLFPFEQGFRVSSNRLASCSTNSWPAVKNPRYVHESSL</sequence>
<keyword evidence="3" id="KW-1185">Reference proteome</keyword>
<name>A0AAD8XNY9_GLOAC</name>